<dbReference type="Proteomes" id="UP000054653">
    <property type="component" value="Unassembled WGS sequence"/>
</dbReference>
<evidence type="ECO:0000256" key="1">
    <source>
        <dbReference type="SAM" id="MobiDB-lite"/>
    </source>
</evidence>
<name>A0A0V1DB13_TRIBR</name>
<keyword evidence="3" id="KW-1185">Reference proteome</keyword>
<dbReference type="EMBL" id="JYDI01000019">
    <property type="protein sequence ID" value="KRY58673.1"/>
    <property type="molecule type" value="Genomic_DNA"/>
</dbReference>
<gene>
    <name evidence="2" type="ORF">T03_14100</name>
</gene>
<sequence>MNLKYSDVVARGDAKRTNRTRRIKRNDRVDDDDDDGGGGGSSSSSSSNSSTTSSGSENSGNKTTSGNKSNGIIILQDMKISNIVHCDSNTRIQHNWISTGQSCLI</sequence>
<feature type="compositionally biased region" description="Low complexity" evidence="1">
    <location>
        <begin position="42"/>
        <end position="67"/>
    </location>
</feature>
<dbReference type="AlphaFoldDB" id="A0A0V1DB13"/>
<comment type="caution">
    <text evidence="2">The sequence shown here is derived from an EMBL/GenBank/DDBJ whole genome shotgun (WGS) entry which is preliminary data.</text>
</comment>
<accession>A0A0V1DB13</accession>
<proteinExistence type="predicted"/>
<evidence type="ECO:0000313" key="2">
    <source>
        <dbReference type="EMBL" id="KRY58673.1"/>
    </source>
</evidence>
<feature type="region of interest" description="Disordered" evidence="1">
    <location>
        <begin position="1"/>
        <end position="69"/>
    </location>
</feature>
<reference evidence="2 3" key="1">
    <citation type="submission" date="2015-01" db="EMBL/GenBank/DDBJ databases">
        <title>Evolution of Trichinella species and genotypes.</title>
        <authorList>
            <person name="Korhonen P.K."/>
            <person name="Edoardo P."/>
            <person name="Giuseppe L.R."/>
            <person name="Gasser R.B."/>
        </authorList>
    </citation>
    <scope>NUCLEOTIDE SEQUENCE [LARGE SCALE GENOMIC DNA]</scope>
    <source>
        <strain evidence="2">ISS120</strain>
    </source>
</reference>
<organism evidence="2 3">
    <name type="scientific">Trichinella britovi</name>
    <name type="common">Parasitic roundworm</name>
    <dbReference type="NCBI Taxonomy" id="45882"/>
    <lineage>
        <taxon>Eukaryota</taxon>
        <taxon>Metazoa</taxon>
        <taxon>Ecdysozoa</taxon>
        <taxon>Nematoda</taxon>
        <taxon>Enoplea</taxon>
        <taxon>Dorylaimia</taxon>
        <taxon>Trichinellida</taxon>
        <taxon>Trichinellidae</taxon>
        <taxon>Trichinella</taxon>
    </lineage>
</organism>
<protein>
    <submittedName>
        <fullName evidence="2">Uncharacterized protein</fullName>
    </submittedName>
</protein>
<evidence type="ECO:0000313" key="3">
    <source>
        <dbReference type="Proteomes" id="UP000054653"/>
    </source>
</evidence>